<evidence type="ECO:0000259" key="3">
    <source>
        <dbReference type="Pfam" id="PF13205"/>
    </source>
</evidence>
<feature type="domain" description="SbsA Ig-like" evidence="3">
    <location>
        <begin position="55"/>
        <end position="162"/>
    </location>
</feature>
<accession>A0A2T1KCD7</accession>
<reference evidence="4 5" key="1">
    <citation type="submission" date="2018-03" db="EMBL/GenBank/DDBJ databases">
        <title>Marinobacter brunus sp. nov., a marine bacterium of Gamma-proteobacteria isolated from the surface seawater of the South China Sea.</title>
        <authorList>
            <person name="Cheng H."/>
            <person name="Wu Y.-H."/>
            <person name="Xamxidin M."/>
            <person name="Xu X.-W."/>
        </authorList>
    </citation>
    <scope>NUCLEOTIDE SEQUENCE [LARGE SCALE GENOMIC DNA]</scope>
    <source>
        <strain evidence="4 5">JCM 30472</strain>
    </source>
</reference>
<evidence type="ECO:0000313" key="4">
    <source>
        <dbReference type="EMBL" id="PSF07791.1"/>
    </source>
</evidence>
<evidence type="ECO:0000256" key="1">
    <source>
        <dbReference type="ARBA" id="ARBA00022729"/>
    </source>
</evidence>
<protein>
    <recommendedName>
        <fullName evidence="3">SbsA Ig-like domain-containing protein</fullName>
    </recommendedName>
</protein>
<comment type="caution">
    <text evidence="4">The sequence shown here is derived from an EMBL/GenBank/DDBJ whole genome shotgun (WGS) entry which is preliminary data.</text>
</comment>
<dbReference type="Pfam" id="PF13205">
    <property type="entry name" value="Big_5"/>
    <property type="match status" value="2"/>
</dbReference>
<name>A0A2T1KCD7_9GAMM</name>
<feature type="signal peptide" evidence="2">
    <location>
        <begin position="1"/>
        <end position="20"/>
    </location>
</feature>
<dbReference type="Gene3D" id="2.60.40.1220">
    <property type="match status" value="1"/>
</dbReference>
<dbReference type="InterPro" id="IPR032812">
    <property type="entry name" value="SbsA_Ig"/>
</dbReference>
<dbReference type="InterPro" id="IPR014755">
    <property type="entry name" value="Cu-Rt/internalin_Ig-like"/>
</dbReference>
<sequence length="693" mass="71589">MTISKRSLAVLGIVSSLALAGCGGSDGPGDPRVTVPEDPTRAQTEQAQFCESTSTTFAVTEFVPTDRTTGVAVNSNVRITFNANLDPASVDGNVRLLAGVNQVALEDGSPRVVGKSLVLNPLGDLNGNTEHTIEALSGLRADCADAGTSKSLAAKKSADFTTGDTVEQDTTGPVVVASSPQSGETMASEETRVFVEFDEPVDPTSVDENTFVIEELDDNGNLVGKVSGTTNVVGNSVEFTPDQGLAGQTYYRVTTHSGITDLAGNGMDTSDSFVFRTGGLVLALNDGVISEIPLLGAALNELGGTLLEPLAFGDSEDGLNSLDNALILKLPLIDGLSDALNGASSLGGMPTNTVDDIDFLSFLTGVVAVCDPKSVNNGEPGVDCTLALDLGLGHSQITALADAFTGGNPEQVPDLLLGLIEGLASGDMSTVPPELADLFEENDRGLLQLRLVDDNGLPLPAPLEDGLLTVLDAVSQIPVLGELTNQHDTKALADIGLLQGSLARVDLGGLASITVLDGFETFVGPNGVLNLGGALFDTLLELFPEDGGSGGMPNPEDLPLIGELIGLLDAGGFPEGGEFGLADTFIEGLQNLFEMDTPFEPSDLPLLGEILTLLDPANFGEGDLPLIGDLIAQLMALGDNQGDLESLPLIGDLIELFSNPEEAINTLTALFDPANLTELPKTLTGLIGGLFNL</sequence>
<organism evidence="4 5">
    <name type="scientific">Marinobacter halophilus</name>
    <dbReference type="NCBI Taxonomy" id="1323740"/>
    <lineage>
        <taxon>Bacteria</taxon>
        <taxon>Pseudomonadati</taxon>
        <taxon>Pseudomonadota</taxon>
        <taxon>Gammaproteobacteria</taxon>
        <taxon>Pseudomonadales</taxon>
        <taxon>Marinobacteraceae</taxon>
        <taxon>Marinobacter</taxon>
    </lineage>
</organism>
<proteinExistence type="predicted"/>
<dbReference type="EMBL" id="PXNN01000013">
    <property type="protein sequence ID" value="PSF07791.1"/>
    <property type="molecule type" value="Genomic_DNA"/>
</dbReference>
<feature type="domain" description="SbsA Ig-like" evidence="3">
    <location>
        <begin position="169"/>
        <end position="277"/>
    </location>
</feature>
<dbReference type="OrthoDB" id="6344821at2"/>
<keyword evidence="5" id="KW-1185">Reference proteome</keyword>
<dbReference type="PROSITE" id="PS51257">
    <property type="entry name" value="PROKAR_LIPOPROTEIN"/>
    <property type="match status" value="1"/>
</dbReference>
<dbReference type="RefSeq" id="WP_106671660.1">
    <property type="nucleotide sequence ID" value="NZ_BMFE01000001.1"/>
</dbReference>
<gene>
    <name evidence="4" type="ORF">C7H08_10290</name>
</gene>
<dbReference type="AlphaFoldDB" id="A0A2T1KCD7"/>
<evidence type="ECO:0000313" key="5">
    <source>
        <dbReference type="Proteomes" id="UP000238385"/>
    </source>
</evidence>
<keyword evidence="1 2" id="KW-0732">Signal</keyword>
<dbReference type="Proteomes" id="UP000238385">
    <property type="component" value="Unassembled WGS sequence"/>
</dbReference>
<evidence type="ECO:0000256" key="2">
    <source>
        <dbReference type="SAM" id="SignalP"/>
    </source>
</evidence>
<feature type="chain" id="PRO_5015499164" description="SbsA Ig-like domain-containing protein" evidence="2">
    <location>
        <begin position="21"/>
        <end position="693"/>
    </location>
</feature>